<gene>
    <name evidence="1" type="ORF">UFOVP1655_127</name>
</gene>
<evidence type="ECO:0000313" key="1">
    <source>
        <dbReference type="EMBL" id="CAB4222538.1"/>
    </source>
</evidence>
<sequence>MSKIYSGSITSWDFPCDLTRIEELLEFEPETIEEVVFNIDVHVSGKFIEQTFYQPAEYPEVDDINLIGVDILLYDGTMIVLNSNKLQALQEFIPEDDSFYWELDFVGISDEDEDDYRY</sequence>
<organism evidence="1">
    <name type="scientific">uncultured Caudovirales phage</name>
    <dbReference type="NCBI Taxonomy" id="2100421"/>
    <lineage>
        <taxon>Viruses</taxon>
        <taxon>Duplodnaviria</taxon>
        <taxon>Heunggongvirae</taxon>
        <taxon>Uroviricota</taxon>
        <taxon>Caudoviricetes</taxon>
        <taxon>Peduoviridae</taxon>
        <taxon>Maltschvirus</taxon>
        <taxon>Maltschvirus maltsch</taxon>
    </lineage>
</organism>
<protein>
    <submittedName>
        <fullName evidence="1">Uncharacterized protein</fullName>
    </submittedName>
</protein>
<dbReference type="EMBL" id="LR797523">
    <property type="protein sequence ID" value="CAB4222538.1"/>
    <property type="molecule type" value="Genomic_DNA"/>
</dbReference>
<reference evidence="1" key="1">
    <citation type="submission" date="2020-05" db="EMBL/GenBank/DDBJ databases">
        <authorList>
            <person name="Chiriac C."/>
            <person name="Salcher M."/>
            <person name="Ghai R."/>
            <person name="Kavagutti S V."/>
        </authorList>
    </citation>
    <scope>NUCLEOTIDE SEQUENCE</scope>
</reference>
<name>A0A6J5T4N9_9CAUD</name>
<accession>A0A6J5T4N9</accession>
<proteinExistence type="predicted"/>